<evidence type="ECO:0000256" key="2">
    <source>
        <dbReference type="ARBA" id="ARBA00009665"/>
    </source>
</evidence>
<keyword evidence="3 7" id="KW-0812">Transmembrane</keyword>
<evidence type="ECO:0000313" key="10">
    <source>
        <dbReference type="EMBL" id="CAF1194023.1"/>
    </source>
</evidence>
<evidence type="ECO:0008006" key="14">
    <source>
        <dbReference type="Google" id="ProtNLM"/>
    </source>
</evidence>
<dbReference type="CDD" id="cd14477">
    <property type="entry name" value="SPX_XPR1_like"/>
    <property type="match status" value="1"/>
</dbReference>
<feature type="transmembrane region" description="Helical" evidence="7">
    <location>
        <begin position="359"/>
        <end position="379"/>
    </location>
</feature>
<evidence type="ECO:0000313" key="13">
    <source>
        <dbReference type="Proteomes" id="UP000663877"/>
    </source>
</evidence>
<evidence type="ECO:0000256" key="7">
    <source>
        <dbReference type="SAM" id="Phobius"/>
    </source>
</evidence>
<dbReference type="OrthoDB" id="9970435at2759"/>
<keyword evidence="5 7" id="KW-0472">Membrane</keyword>
<feature type="transmembrane region" description="Helical" evidence="7">
    <location>
        <begin position="276"/>
        <end position="297"/>
    </location>
</feature>
<dbReference type="PANTHER" id="PTHR10783:SF103">
    <property type="entry name" value="SOLUTE CARRIER FAMILY 53 MEMBER 1"/>
    <property type="match status" value="1"/>
</dbReference>
<dbReference type="Proteomes" id="UP000663877">
    <property type="component" value="Unassembled WGS sequence"/>
</dbReference>
<feature type="transmembrane region" description="Helical" evidence="7">
    <location>
        <begin position="317"/>
        <end position="338"/>
    </location>
</feature>
<dbReference type="Pfam" id="PF03105">
    <property type="entry name" value="SPX"/>
    <property type="match status" value="2"/>
</dbReference>
<evidence type="ECO:0000259" key="9">
    <source>
        <dbReference type="PROSITE" id="PS51382"/>
    </source>
</evidence>
<dbReference type="GO" id="GO:0006817">
    <property type="term" value="P:phosphate ion transport"/>
    <property type="evidence" value="ECO:0007669"/>
    <property type="project" value="TreeGrafter"/>
</dbReference>
<dbReference type="PROSITE" id="PS51380">
    <property type="entry name" value="EXS"/>
    <property type="match status" value="1"/>
</dbReference>
<dbReference type="EMBL" id="CAJNOI010000222">
    <property type="protein sequence ID" value="CAF1194023.1"/>
    <property type="molecule type" value="Genomic_DNA"/>
</dbReference>
<keyword evidence="12" id="KW-1185">Reference proteome</keyword>
<keyword evidence="4 7" id="KW-1133">Transmembrane helix</keyword>
<comment type="similarity">
    <text evidence="2">Belongs to the SYG1 (TC 2.A.94) family.</text>
</comment>
<evidence type="ECO:0000313" key="12">
    <source>
        <dbReference type="Proteomes" id="UP000663832"/>
    </source>
</evidence>
<dbReference type="Pfam" id="PF03124">
    <property type="entry name" value="EXS"/>
    <property type="match status" value="1"/>
</dbReference>
<protein>
    <recommendedName>
        <fullName evidence="14">Xenotropic and polytropic retrovirus receptor 1-like protein</fullName>
    </recommendedName>
</protein>
<proteinExistence type="inferred from homology"/>
<evidence type="ECO:0000256" key="1">
    <source>
        <dbReference type="ARBA" id="ARBA00004141"/>
    </source>
</evidence>
<feature type="domain" description="EXS" evidence="8">
    <location>
        <begin position="482"/>
        <end position="692"/>
    </location>
</feature>
<reference evidence="10" key="1">
    <citation type="submission" date="2021-02" db="EMBL/GenBank/DDBJ databases">
        <authorList>
            <person name="Nowell W R."/>
        </authorList>
    </citation>
    <scope>NUCLEOTIDE SEQUENCE</scope>
</reference>
<dbReference type="InterPro" id="IPR004342">
    <property type="entry name" value="EXS_C"/>
</dbReference>
<name>A0A814VPZ9_9BILA</name>
<feature type="transmembrane region" description="Helical" evidence="7">
    <location>
        <begin position="385"/>
        <end position="403"/>
    </location>
</feature>
<sequence>MKFGLHLLANLTPEWNSQYIQYEYMKELLNKVVAQAPVVIDDDDDRNSARERYFRRADDAFFEYCDKQLTKINTFFAEKLAEALRRFATLKDEIKYRESIYGDAASRKVLSAGIIQRRKKVTHSNNDTTLTTTRTPRPSLMMPLSRILPDRLVKNDDKENKRPTDHINTNSLKAAFSEYYLMLILLQKFQLLNFTGFRKILKKHDKLFETTRGEEWRTLNVDTATFYTSKSVTELIGDVETIYTNAFESGDRPRAMKRLRVPPLEEKQSPIVTFRLGIFIGMICVLLPMVIILIAVLNTSQSGNALAWREALHLYRSSFLIILQITLAGINVYGWSSAGVNHILIFEIDPREHLTYQQLLEIGTYLCVLWCLSFITFIVQSYFDFYPFIQPLIFLVLMILFLINPFPILARPARYWLIRTLGLVVSAAFHRIRFADNWLCNQLSSVELAFFDLEFFCCFYFSDRAWWSTNLSESSSPTGTFCSSWTRFLLQAFLLALPSSLRFTQCVRRYYDTKQAYPHLVNAGKYSASLVVAMTNSLRRASIALNKYYSDNPTKNPFVYIWVMTALVNSTYKVIWDIKMDWGLFHKNAGENKFLRDHIIYSSKKYYYYAIIQDIVLRYSWTINIFIQFKSGLAEYSDVIGFSFGLVELIRRFSWNFFRLENEHLNNCGRYRAVRDISIKPITTGIDFTLIDSKLSREPGIRYRGRVTRLQTIIDDENMATTDDTTMNELETNIADFVKNQTATSNTVVVPDMNEINKTLTDIRSRTSHSFTDADDYCDSPNPNRLEHRATSV</sequence>
<dbReference type="InterPro" id="IPR004331">
    <property type="entry name" value="SPX_dom"/>
</dbReference>
<dbReference type="Proteomes" id="UP000663832">
    <property type="component" value="Unassembled WGS sequence"/>
</dbReference>
<dbReference type="GO" id="GO:0005886">
    <property type="term" value="C:plasma membrane"/>
    <property type="evidence" value="ECO:0007669"/>
    <property type="project" value="TreeGrafter"/>
</dbReference>
<evidence type="ECO:0000256" key="5">
    <source>
        <dbReference type="ARBA" id="ARBA00023136"/>
    </source>
</evidence>
<evidence type="ECO:0000256" key="6">
    <source>
        <dbReference type="SAM" id="MobiDB-lite"/>
    </source>
</evidence>
<evidence type="ECO:0000256" key="4">
    <source>
        <dbReference type="ARBA" id="ARBA00022989"/>
    </source>
</evidence>
<evidence type="ECO:0000313" key="11">
    <source>
        <dbReference type="EMBL" id="CAF1572954.1"/>
    </source>
</evidence>
<accession>A0A814VPZ9</accession>
<dbReference type="GO" id="GO:0000822">
    <property type="term" value="F:inositol hexakisphosphate binding"/>
    <property type="evidence" value="ECO:0007669"/>
    <property type="project" value="TreeGrafter"/>
</dbReference>
<evidence type="ECO:0000256" key="3">
    <source>
        <dbReference type="ARBA" id="ARBA00022692"/>
    </source>
</evidence>
<organism evidence="10 13">
    <name type="scientific">Adineta steineri</name>
    <dbReference type="NCBI Taxonomy" id="433720"/>
    <lineage>
        <taxon>Eukaryota</taxon>
        <taxon>Metazoa</taxon>
        <taxon>Spiralia</taxon>
        <taxon>Gnathifera</taxon>
        <taxon>Rotifera</taxon>
        <taxon>Eurotatoria</taxon>
        <taxon>Bdelloidea</taxon>
        <taxon>Adinetida</taxon>
        <taxon>Adinetidae</taxon>
        <taxon>Adineta</taxon>
    </lineage>
</organism>
<feature type="domain" description="SPX" evidence="9">
    <location>
        <begin position="1"/>
        <end position="218"/>
    </location>
</feature>
<evidence type="ECO:0000259" key="8">
    <source>
        <dbReference type="PROSITE" id="PS51380"/>
    </source>
</evidence>
<dbReference type="PROSITE" id="PS51382">
    <property type="entry name" value="SPX"/>
    <property type="match status" value="1"/>
</dbReference>
<dbReference type="GO" id="GO:0016036">
    <property type="term" value="P:cellular response to phosphate starvation"/>
    <property type="evidence" value="ECO:0007669"/>
    <property type="project" value="TreeGrafter"/>
</dbReference>
<dbReference type="EMBL" id="CAJNOM010000865">
    <property type="protein sequence ID" value="CAF1572954.1"/>
    <property type="molecule type" value="Genomic_DNA"/>
</dbReference>
<comment type="subcellular location">
    <subcellularLocation>
        <location evidence="1">Membrane</location>
        <topology evidence="1">Multi-pass membrane protein</topology>
    </subcellularLocation>
</comment>
<dbReference type="AlphaFoldDB" id="A0A814VPZ9"/>
<dbReference type="GO" id="GO:0005794">
    <property type="term" value="C:Golgi apparatus"/>
    <property type="evidence" value="ECO:0007669"/>
    <property type="project" value="TreeGrafter"/>
</dbReference>
<feature type="region of interest" description="Disordered" evidence="6">
    <location>
        <begin position="770"/>
        <end position="793"/>
    </location>
</feature>
<dbReference type="PANTHER" id="PTHR10783">
    <property type="entry name" value="XENOTROPIC AND POLYTROPIC RETROVIRUS RECEPTOR 1-RELATED"/>
    <property type="match status" value="1"/>
</dbReference>
<gene>
    <name evidence="10" type="ORF">BJG266_LOCUS26504</name>
    <name evidence="11" type="ORF">QVE165_LOCUS49053</name>
</gene>
<comment type="caution">
    <text evidence="10">The sequence shown here is derived from an EMBL/GenBank/DDBJ whole genome shotgun (WGS) entry which is preliminary data.</text>
</comment>